<keyword evidence="4" id="KW-0926">Vacuole</keyword>
<dbReference type="GO" id="GO:0004564">
    <property type="term" value="F:beta-fructofuranosidase activity"/>
    <property type="evidence" value="ECO:0007669"/>
    <property type="project" value="UniProtKB-EC"/>
</dbReference>
<dbReference type="CDD" id="cd18624">
    <property type="entry name" value="GH32_Fruct1-like"/>
    <property type="match status" value="2"/>
</dbReference>
<dbReference type="FunFam" id="2.115.10.20:FF:000001">
    <property type="entry name" value="Beta-fructofuranosidase, insoluble isoenzyme CWINV1"/>
    <property type="match status" value="1"/>
</dbReference>
<feature type="domain" description="Glycosyl hydrolase family 32 C-terminal" evidence="8">
    <location>
        <begin position="294"/>
        <end position="463"/>
    </location>
</feature>
<dbReference type="SMART" id="SM00640">
    <property type="entry name" value="Glyco_32"/>
    <property type="match status" value="2"/>
</dbReference>
<dbReference type="GO" id="GO:0005975">
    <property type="term" value="P:carbohydrate metabolic process"/>
    <property type="evidence" value="ECO:0007669"/>
    <property type="project" value="InterPro"/>
</dbReference>
<evidence type="ECO:0000256" key="4">
    <source>
        <dbReference type="ARBA" id="ARBA00022554"/>
    </source>
</evidence>
<feature type="domain" description="Glycosyl hydrolase family 32 N-terminal" evidence="7">
    <location>
        <begin position="1"/>
        <end position="279"/>
    </location>
</feature>
<keyword evidence="5" id="KW-0378">Hydrolase</keyword>
<dbReference type="GO" id="GO:0005773">
    <property type="term" value="C:vacuole"/>
    <property type="evidence" value="ECO:0007669"/>
    <property type="project" value="UniProtKB-SubCell"/>
</dbReference>
<dbReference type="InterPro" id="IPR013189">
    <property type="entry name" value="Glyco_hydro_32_C"/>
</dbReference>
<evidence type="ECO:0000256" key="2">
    <source>
        <dbReference type="ARBA" id="ARBA00004116"/>
    </source>
</evidence>
<comment type="catalytic activity">
    <reaction evidence="1">
        <text>Hydrolysis of terminal non-reducing beta-D-fructofuranoside residues in beta-D-fructofuranosides.</text>
        <dbReference type="EC" id="3.2.1.26"/>
    </reaction>
</comment>
<evidence type="ECO:0000313" key="9">
    <source>
        <dbReference type="EMBL" id="KAG6770516.1"/>
    </source>
</evidence>
<keyword evidence="6" id="KW-0326">Glycosidase</keyword>
<dbReference type="InterPro" id="IPR013148">
    <property type="entry name" value="Glyco_hydro_32_N"/>
</dbReference>
<feature type="domain" description="Glycosyl hydrolase family 32 C-terminal" evidence="8">
    <location>
        <begin position="778"/>
        <end position="971"/>
    </location>
</feature>
<evidence type="ECO:0000256" key="3">
    <source>
        <dbReference type="ARBA" id="ARBA00009902"/>
    </source>
</evidence>
<reference evidence="9" key="1">
    <citation type="journal article" date="2020" name="bioRxiv">
        <title>Hybrid origin of Populus tomentosa Carr. identified through genome sequencing and phylogenomic analysis.</title>
        <authorList>
            <person name="An X."/>
            <person name="Gao K."/>
            <person name="Chen Z."/>
            <person name="Li J."/>
            <person name="Yang X."/>
            <person name="Yang X."/>
            <person name="Zhou J."/>
            <person name="Guo T."/>
            <person name="Zhao T."/>
            <person name="Huang S."/>
            <person name="Miao D."/>
            <person name="Khan W.U."/>
            <person name="Rao P."/>
            <person name="Ye M."/>
            <person name="Lei B."/>
            <person name="Liao W."/>
            <person name="Wang J."/>
            <person name="Ji L."/>
            <person name="Li Y."/>
            <person name="Guo B."/>
            <person name="Mustafa N.S."/>
            <person name="Li S."/>
            <person name="Yun Q."/>
            <person name="Keller S.R."/>
            <person name="Mao J."/>
            <person name="Zhang R."/>
            <person name="Strauss S.H."/>
        </authorList>
    </citation>
    <scope>NUCLEOTIDE SEQUENCE</scope>
    <source>
        <strain evidence="9">GM15</strain>
        <tissue evidence="9">Leaf</tissue>
    </source>
</reference>
<organism evidence="9 10">
    <name type="scientific">Populus tomentosa</name>
    <name type="common">Chinese white poplar</name>
    <dbReference type="NCBI Taxonomy" id="118781"/>
    <lineage>
        <taxon>Eukaryota</taxon>
        <taxon>Viridiplantae</taxon>
        <taxon>Streptophyta</taxon>
        <taxon>Embryophyta</taxon>
        <taxon>Tracheophyta</taxon>
        <taxon>Spermatophyta</taxon>
        <taxon>Magnoliopsida</taxon>
        <taxon>eudicotyledons</taxon>
        <taxon>Gunneridae</taxon>
        <taxon>Pentapetalae</taxon>
        <taxon>rosids</taxon>
        <taxon>fabids</taxon>
        <taxon>Malpighiales</taxon>
        <taxon>Salicaceae</taxon>
        <taxon>Saliceae</taxon>
        <taxon>Populus</taxon>
    </lineage>
</organism>
<proteinExistence type="inferred from homology"/>
<dbReference type="InterPro" id="IPR050551">
    <property type="entry name" value="Fructan_Metab_Enzymes"/>
</dbReference>
<comment type="caution">
    <text evidence="9">The sequence shown here is derived from an EMBL/GenBank/DDBJ whole genome shotgun (WGS) entry which is preliminary data.</text>
</comment>
<name>A0A8X7ZK52_POPTO</name>
<evidence type="ECO:0000259" key="7">
    <source>
        <dbReference type="Pfam" id="PF00251"/>
    </source>
</evidence>
<evidence type="ECO:0000256" key="1">
    <source>
        <dbReference type="ARBA" id="ARBA00000094"/>
    </source>
</evidence>
<evidence type="ECO:0000313" key="10">
    <source>
        <dbReference type="Proteomes" id="UP000886885"/>
    </source>
</evidence>
<gene>
    <name evidence="9" type="ORF">POTOM_026201</name>
</gene>
<dbReference type="InterPro" id="IPR001362">
    <property type="entry name" value="Glyco_hydro_32"/>
</dbReference>
<dbReference type="EMBL" id="JAAWWB010000012">
    <property type="protein sequence ID" value="KAG6770516.1"/>
    <property type="molecule type" value="Genomic_DNA"/>
</dbReference>
<dbReference type="Pfam" id="PF08244">
    <property type="entry name" value="Glyco_hydro_32C"/>
    <property type="match status" value="2"/>
</dbReference>
<keyword evidence="10" id="KW-1185">Reference proteome</keyword>
<comment type="similarity">
    <text evidence="3">Belongs to the glycosyl hydrolase 32 family.</text>
</comment>
<dbReference type="OrthoDB" id="202537at2759"/>
<dbReference type="AlphaFoldDB" id="A0A8X7ZK52"/>
<evidence type="ECO:0000259" key="8">
    <source>
        <dbReference type="Pfam" id="PF08244"/>
    </source>
</evidence>
<evidence type="ECO:0000256" key="5">
    <source>
        <dbReference type="ARBA" id="ARBA00022801"/>
    </source>
</evidence>
<sequence length="988" mass="111908">MIWAHSVSYDLINWIHLNHALCPTEPYDINSCWSGSATILPGKGPVILYTGIDANHCQVQNMAMPKNLSDPFLEEWIKFAQNPIMTPPDGVEGNNFRDPTTAWLSHDGKWNVIIGSWNNNQGMAILYQSEDFFNWTKYQDPLYSTERTGMWECPDFYPVSVNSTYGVDTSVLNAGVKHVMKASFNSHDYYMVGTYVPEMEKYIPDNDFTSTGMDLRYDHGKFYASKTFFDSVKNRRILWGWVNESDSIEDDMDKGWSGLQSIPRHIWLDRSGKQLVQWPIEEINKLHGKKVSFLDKKIDSESIFEVQGITAAQADVEVVFELPGLHEAEFLNLTAVDPQLLCSDADASIKGRLGPFGLLTLATKDLTEQTAIFFRIFKGLKGYVVLMCSDQSRSALRDEVDKTTYGAFIDIDPQRENISLRSLIDHSIIESFGLEGRACITNRVYPKLAIHEEAHLFIFNNGTLSVKISNPNGPMYYKGVYHLFYQYNPDGAVWGNIIWAHSVSYDLVNWVHIDHAIYPTQPSDINGCWSGSTTILPGEKPAILYTGIDTKNHQVQNLAVPKNLSDPLLREWIKSPYNPLMTPIDGIDPDLYRDPTTAWQGPDKIWRVIVGSQINGHGRAILYRSKDFVNWTRMDSPLHSSGKTEMWECPDFFPVSTSSTNGVDTSSQDKSTKHVLKASFNHHDYYILGSYMPENDKFSVETNFMDSGVDLRYDYGKFYASKTFFDGAMNRRILWGWINESDSESDDIKKGWSGLQSIPRTVLLSTNGKQLVQWPVKEIEKLRSKNVSFHGKKLKSGSVLEVPGITASQADVDVSFELLNLEDAEILDPSWTDPQLLCSQKKASVRGKLGPFGLLALATKDLTEQTAIYFRIFRSNHKYIVLMCSDQSRSSVREELDKTTYGAFVEMDPRHENITLRSLIDHSIVESFGGEGRACITARAYAELAIHKQAYLFAFNNGTSSVKISRLHAWSMKNAQIVSTTKRRKPHL</sequence>
<dbReference type="Pfam" id="PF00251">
    <property type="entry name" value="Glyco_hydro_32N"/>
    <property type="match status" value="2"/>
</dbReference>
<protein>
    <submittedName>
        <fullName evidence="9">Uncharacterized protein</fullName>
    </submittedName>
</protein>
<evidence type="ECO:0000256" key="6">
    <source>
        <dbReference type="ARBA" id="ARBA00023295"/>
    </source>
</evidence>
<dbReference type="FunFam" id="2.60.120.560:FF:000002">
    <property type="entry name" value="Beta-fructofuranosidase, insoluble isoenzyme CWINV1"/>
    <property type="match status" value="2"/>
</dbReference>
<feature type="domain" description="Glycosyl hydrolase family 32 N-terminal" evidence="7">
    <location>
        <begin position="469"/>
        <end position="775"/>
    </location>
</feature>
<accession>A0A8X7ZK52</accession>
<dbReference type="PANTHER" id="PTHR31953">
    <property type="entry name" value="BETA-FRUCTOFURANOSIDASE, INSOLUBLE ISOENZYME CWINV1-RELATED"/>
    <property type="match status" value="1"/>
</dbReference>
<comment type="subcellular location">
    <subcellularLocation>
        <location evidence="2">Vacuole</location>
    </subcellularLocation>
</comment>
<dbReference type="Proteomes" id="UP000886885">
    <property type="component" value="Chromosome 6D"/>
</dbReference>